<dbReference type="EMBL" id="CP038150">
    <property type="protein sequence ID" value="QBR01396.1"/>
    <property type="molecule type" value="Genomic_DNA"/>
</dbReference>
<dbReference type="PROSITE" id="PS50931">
    <property type="entry name" value="HTH_LYSR"/>
    <property type="match status" value="1"/>
</dbReference>
<dbReference type="SUPFAM" id="SSF53850">
    <property type="entry name" value="Periplasmic binding protein-like II"/>
    <property type="match status" value="1"/>
</dbReference>
<proteinExistence type="inferred from homology"/>
<dbReference type="Pfam" id="PF03466">
    <property type="entry name" value="LysR_substrate"/>
    <property type="match status" value="1"/>
</dbReference>
<organism evidence="6 7">
    <name type="scientific">Paraburkholderia pallida</name>
    <dbReference type="NCBI Taxonomy" id="2547399"/>
    <lineage>
        <taxon>Bacteria</taxon>
        <taxon>Pseudomonadati</taxon>
        <taxon>Pseudomonadota</taxon>
        <taxon>Betaproteobacteria</taxon>
        <taxon>Burkholderiales</taxon>
        <taxon>Burkholderiaceae</taxon>
        <taxon>Paraburkholderia</taxon>
    </lineage>
</organism>
<dbReference type="InterPro" id="IPR036388">
    <property type="entry name" value="WH-like_DNA-bd_sf"/>
</dbReference>
<evidence type="ECO:0000313" key="7">
    <source>
        <dbReference type="Proteomes" id="UP000295727"/>
    </source>
</evidence>
<dbReference type="InterPro" id="IPR005119">
    <property type="entry name" value="LysR_subst-bd"/>
</dbReference>
<dbReference type="AlphaFoldDB" id="A0A4P7CYM7"/>
<dbReference type="KEGG" id="ppai:E1956_29815"/>
<evidence type="ECO:0000256" key="3">
    <source>
        <dbReference type="ARBA" id="ARBA00023125"/>
    </source>
</evidence>
<dbReference type="InterPro" id="IPR058163">
    <property type="entry name" value="LysR-type_TF_proteobact-type"/>
</dbReference>
<keyword evidence="2" id="KW-0805">Transcription regulation</keyword>
<dbReference type="InterPro" id="IPR000847">
    <property type="entry name" value="LysR_HTH_N"/>
</dbReference>
<dbReference type="RefSeq" id="WP_134755990.1">
    <property type="nucleotide sequence ID" value="NZ_CP038150.1"/>
</dbReference>
<name>A0A4P7CYM7_9BURK</name>
<sequence length="305" mass="34185">MDYIESLRIFRTVVETKGFRRAADVLDTTPPVISRAIAMLEQRLATRLFNRTTRQVSLTEPAERIYERCCRILDDLSNLEAQMTGETQVPSGVLRVVAHTTATNNRLVPLIARFKRKYPEVTLDITMTERPVDLVADGFDLGIVLPFMLSSEQAVTRLLERVPLGIFATEAYLANHPRPQTPADLAGHKFVVMPPSLRKPALTFRGAGQEVATVPISYDVASNSSIFNREMVLRGLGIGALPVPLVQEEIRSGKLVRLLDQFKIKEGEVEIRLAYNTRTLMPAKVRAFIDYASEFFDELPEDQAA</sequence>
<dbReference type="GO" id="GO:0006351">
    <property type="term" value="P:DNA-templated transcription"/>
    <property type="evidence" value="ECO:0007669"/>
    <property type="project" value="TreeGrafter"/>
</dbReference>
<dbReference type="InterPro" id="IPR036390">
    <property type="entry name" value="WH_DNA-bd_sf"/>
</dbReference>
<reference evidence="6 7" key="1">
    <citation type="submission" date="2019-03" db="EMBL/GenBank/DDBJ databases">
        <title>Paraburkholderia sp. 7MH5, isolated from subtropical forest soil.</title>
        <authorList>
            <person name="Gao Z.-H."/>
            <person name="Qiu L.-H."/>
        </authorList>
    </citation>
    <scope>NUCLEOTIDE SEQUENCE [LARGE SCALE GENOMIC DNA]</scope>
    <source>
        <strain evidence="6 7">7MH5</strain>
    </source>
</reference>
<dbReference type="OrthoDB" id="9080054at2"/>
<evidence type="ECO:0000256" key="4">
    <source>
        <dbReference type="ARBA" id="ARBA00023163"/>
    </source>
</evidence>
<protein>
    <submittedName>
        <fullName evidence="6">LysR family transcriptional regulator</fullName>
    </submittedName>
</protein>
<dbReference type="Gene3D" id="3.40.190.290">
    <property type="match status" value="1"/>
</dbReference>
<comment type="similarity">
    <text evidence="1">Belongs to the LysR transcriptional regulatory family.</text>
</comment>
<evidence type="ECO:0000313" key="6">
    <source>
        <dbReference type="EMBL" id="QBR01396.1"/>
    </source>
</evidence>
<keyword evidence="7" id="KW-1185">Reference proteome</keyword>
<feature type="domain" description="HTH lysR-type" evidence="5">
    <location>
        <begin position="1"/>
        <end position="59"/>
    </location>
</feature>
<evidence type="ECO:0000256" key="2">
    <source>
        <dbReference type="ARBA" id="ARBA00023015"/>
    </source>
</evidence>
<dbReference type="SUPFAM" id="SSF46785">
    <property type="entry name" value="Winged helix' DNA-binding domain"/>
    <property type="match status" value="1"/>
</dbReference>
<dbReference type="Gene3D" id="1.10.10.10">
    <property type="entry name" value="Winged helix-like DNA-binding domain superfamily/Winged helix DNA-binding domain"/>
    <property type="match status" value="1"/>
</dbReference>
<dbReference type="GO" id="GO:0043565">
    <property type="term" value="F:sequence-specific DNA binding"/>
    <property type="evidence" value="ECO:0007669"/>
    <property type="project" value="TreeGrafter"/>
</dbReference>
<evidence type="ECO:0000259" key="5">
    <source>
        <dbReference type="PROSITE" id="PS50931"/>
    </source>
</evidence>
<keyword evidence="3" id="KW-0238">DNA-binding</keyword>
<dbReference type="Proteomes" id="UP000295727">
    <property type="component" value="Chromosome 3"/>
</dbReference>
<keyword evidence="4" id="KW-0804">Transcription</keyword>
<dbReference type="PANTHER" id="PTHR30537">
    <property type="entry name" value="HTH-TYPE TRANSCRIPTIONAL REGULATOR"/>
    <property type="match status" value="1"/>
</dbReference>
<dbReference type="GO" id="GO:0003700">
    <property type="term" value="F:DNA-binding transcription factor activity"/>
    <property type="evidence" value="ECO:0007669"/>
    <property type="project" value="InterPro"/>
</dbReference>
<gene>
    <name evidence="6" type="ORF">E1956_29815</name>
</gene>
<dbReference type="CDD" id="cd08422">
    <property type="entry name" value="PBP2_CrgA_like"/>
    <property type="match status" value="1"/>
</dbReference>
<dbReference type="Pfam" id="PF00126">
    <property type="entry name" value="HTH_1"/>
    <property type="match status" value="1"/>
</dbReference>
<dbReference type="PANTHER" id="PTHR30537:SF35">
    <property type="entry name" value="TRANSCRIPTIONAL REGULATORY PROTEIN"/>
    <property type="match status" value="1"/>
</dbReference>
<dbReference type="FunFam" id="1.10.10.10:FF:000001">
    <property type="entry name" value="LysR family transcriptional regulator"/>
    <property type="match status" value="1"/>
</dbReference>
<accession>A0A4P7CYM7</accession>
<evidence type="ECO:0000256" key="1">
    <source>
        <dbReference type="ARBA" id="ARBA00009437"/>
    </source>
</evidence>